<evidence type="ECO:0000256" key="1">
    <source>
        <dbReference type="SAM" id="MobiDB-lite"/>
    </source>
</evidence>
<gene>
    <name evidence="2" type="ORF">TSPGSL018_12096</name>
</gene>
<feature type="compositionally biased region" description="Basic and acidic residues" evidence="1">
    <location>
        <begin position="28"/>
        <end position="37"/>
    </location>
</feature>
<dbReference type="AlphaFoldDB" id="A0A061R997"/>
<dbReference type="GO" id="GO:0030145">
    <property type="term" value="F:manganese ion binding"/>
    <property type="evidence" value="ECO:0007669"/>
    <property type="project" value="TreeGrafter"/>
</dbReference>
<dbReference type="PANTHER" id="PTHR16509">
    <property type="match status" value="1"/>
</dbReference>
<dbReference type="GO" id="GO:0047734">
    <property type="term" value="F:CDP-glycerol diphosphatase activity"/>
    <property type="evidence" value="ECO:0007669"/>
    <property type="project" value="TreeGrafter"/>
</dbReference>
<feature type="region of interest" description="Disordered" evidence="1">
    <location>
        <begin position="1"/>
        <end position="44"/>
    </location>
</feature>
<protein>
    <submittedName>
        <fullName evidence="2">Metallophosphoesterase</fullName>
    </submittedName>
</protein>
<dbReference type="GO" id="GO:0008663">
    <property type="term" value="F:2',3'-cyclic-nucleotide 2'-phosphodiesterase activity"/>
    <property type="evidence" value="ECO:0007669"/>
    <property type="project" value="TreeGrafter"/>
</dbReference>
<sequence>MGAASSSAVEDRRRRATHDGTQNFVTGDGRRVSKPEQQRQGATLHPLDIQGRDCNSFQGDKFSFAICSGIQYADKDCCSGWSDKHRVGLDRLMHACRHWVMPEESLSFVLSLGDMTVPNASSEATESDIQRALKLFDRLGRAFPVYHSLGTECEALSKKDLLCRLGLEGTFYARKLPCKWRLIVLDTNQTCKQDRPREQGKDAKPAGIGELQLLWLKAELRRAESFGERVIVAANAPIVPGCSSTPEECIANSEEVQKILVESKATNVVLCGGNHRSAYFTANGVHFLNVPPMSNSPTMIHAPYHIIEVEGDGIVVQGFGGLPNRLWNTRRTRTMSTT</sequence>
<dbReference type="Gene3D" id="3.60.21.10">
    <property type="match status" value="2"/>
</dbReference>
<dbReference type="EMBL" id="GBEZ01019494">
    <property type="protein sequence ID" value="JAC67071.1"/>
    <property type="molecule type" value="Transcribed_RNA"/>
</dbReference>
<accession>A0A061R997</accession>
<proteinExistence type="predicted"/>
<dbReference type="GO" id="GO:0047631">
    <property type="term" value="F:ADP-ribose diphosphatase activity"/>
    <property type="evidence" value="ECO:0007669"/>
    <property type="project" value="TreeGrafter"/>
</dbReference>
<name>A0A061R997_9CHLO</name>
<dbReference type="InterPro" id="IPR029052">
    <property type="entry name" value="Metallo-depent_PP-like"/>
</dbReference>
<dbReference type="SUPFAM" id="SSF56300">
    <property type="entry name" value="Metallo-dependent phosphatases"/>
    <property type="match status" value="1"/>
</dbReference>
<reference evidence="2" key="1">
    <citation type="submission" date="2014-05" db="EMBL/GenBank/DDBJ databases">
        <title>The transcriptome of the halophilic microalga Tetraselmis sp. GSL018 isolated from the Great Salt Lake, Utah.</title>
        <authorList>
            <person name="Jinkerson R.E."/>
            <person name="D'Adamo S."/>
            <person name="Posewitz M.C."/>
        </authorList>
    </citation>
    <scope>NUCLEOTIDE SEQUENCE</scope>
    <source>
        <strain evidence="2">GSL018</strain>
    </source>
</reference>
<organism evidence="2">
    <name type="scientific">Tetraselmis sp. GSL018</name>
    <dbReference type="NCBI Taxonomy" id="582737"/>
    <lineage>
        <taxon>Eukaryota</taxon>
        <taxon>Viridiplantae</taxon>
        <taxon>Chlorophyta</taxon>
        <taxon>core chlorophytes</taxon>
        <taxon>Chlorodendrophyceae</taxon>
        <taxon>Chlorodendrales</taxon>
        <taxon>Chlorodendraceae</taxon>
        <taxon>Tetraselmis</taxon>
    </lineage>
</organism>
<evidence type="ECO:0000313" key="2">
    <source>
        <dbReference type="EMBL" id="JAC67071.1"/>
    </source>
</evidence>
<dbReference type="PANTHER" id="PTHR16509:SF8">
    <property type="entry name" value="MANGANESE-DEPENDENT ADP-RIBOSE_CDP-ALCOHOL DIPHOSPHATASE"/>
    <property type="match status" value="1"/>
</dbReference>